<feature type="transmembrane region" description="Helical" evidence="8">
    <location>
        <begin position="220"/>
        <end position="239"/>
    </location>
</feature>
<dbReference type="GO" id="GO:0005886">
    <property type="term" value="C:plasma membrane"/>
    <property type="evidence" value="ECO:0007669"/>
    <property type="project" value="UniProtKB-SubCell"/>
</dbReference>
<evidence type="ECO:0000313" key="10">
    <source>
        <dbReference type="EMBL" id="ATY34225.1"/>
    </source>
</evidence>
<keyword evidence="3" id="KW-1003">Cell membrane</keyword>
<keyword evidence="4" id="KW-0997">Cell inner membrane</keyword>
<feature type="transmembrane region" description="Helical" evidence="8">
    <location>
        <begin position="366"/>
        <end position="394"/>
    </location>
</feature>
<keyword evidence="6 8" id="KW-1133">Transmembrane helix</keyword>
<feature type="domain" description="Type II secretion system protein GspF" evidence="9">
    <location>
        <begin position="69"/>
        <end position="190"/>
    </location>
</feature>
<evidence type="ECO:0000256" key="1">
    <source>
        <dbReference type="ARBA" id="ARBA00004429"/>
    </source>
</evidence>
<dbReference type="RefSeq" id="WP_100284014.1">
    <property type="nucleotide sequence ID" value="NZ_CP024923.1"/>
</dbReference>
<dbReference type="InterPro" id="IPR003004">
    <property type="entry name" value="GspF/PilC"/>
</dbReference>
<keyword evidence="11" id="KW-1185">Reference proteome</keyword>
<comment type="subcellular location">
    <subcellularLocation>
        <location evidence="1">Cell inner membrane</location>
        <topology evidence="1">Multi-pass membrane protein</topology>
    </subcellularLocation>
</comment>
<dbReference type="GO" id="GO:0015628">
    <property type="term" value="P:protein secretion by the type II secretion system"/>
    <property type="evidence" value="ECO:0007669"/>
    <property type="project" value="TreeGrafter"/>
</dbReference>
<dbReference type="InterPro" id="IPR018076">
    <property type="entry name" value="T2SS_GspF_dom"/>
</dbReference>
<sequence length="403" mass="42480">MATWRYRAIRPDGSALTGQMDALDRDDAVANLRRNGAIPFELVVVPPRAPGRPRRAGAKARAAACTCISELAVLIDAGLQLDRALALAIENVEDKSVAAHLADILREVREGAPLSRAMARKPDLFSATAIAMTEAGEANGRLGEALSRLAATLEQDAELRRLIGSSMIYPIALLVIAVGVVLLMLLFVVPQFESMFASAADRLPAATVVVMTASRGLRDYGLAMLLAVAVAGFVAAIALRRPAVRLARDRMVLALPLLGELVRRIDTARFARTLGALIEGEVALPAALALARRTISNQVLGETIARVADGVKEGGGLTAPLAASGALPRLAIGFLRTGEETSQLGMMLGRLADVLDRDIRTRIERLIGILTPVITVVLGTTVAAIIASIMSAILGFNDLALTS</sequence>
<evidence type="ECO:0000256" key="5">
    <source>
        <dbReference type="ARBA" id="ARBA00022692"/>
    </source>
</evidence>
<dbReference type="KEGG" id="sphc:CVN68_21560"/>
<evidence type="ECO:0000256" key="8">
    <source>
        <dbReference type="SAM" id="Phobius"/>
    </source>
</evidence>
<reference evidence="10 11" key="1">
    <citation type="submission" date="2017-11" db="EMBL/GenBank/DDBJ databases">
        <title>Complete genome sequence of Sphingomonas sp. Strain Cra20, a psychrotolerant potential plant growth promoting rhizobacteria.</title>
        <authorList>
            <person name="Luo Y."/>
        </authorList>
    </citation>
    <scope>NUCLEOTIDE SEQUENCE [LARGE SCALE GENOMIC DNA]</scope>
    <source>
        <strain evidence="10 11">Cra20</strain>
    </source>
</reference>
<evidence type="ECO:0000256" key="6">
    <source>
        <dbReference type="ARBA" id="ARBA00022989"/>
    </source>
</evidence>
<keyword evidence="5 8" id="KW-0812">Transmembrane</keyword>
<evidence type="ECO:0000256" key="7">
    <source>
        <dbReference type="ARBA" id="ARBA00023136"/>
    </source>
</evidence>
<dbReference type="Proteomes" id="UP000229081">
    <property type="component" value="Chromosome"/>
</dbReference>
<gene>
    <name evidence="10" type="ORF">CVN68_21560</name>
</gene>
<protein>
    <submittedName>
        <fullName evidence="10">Type II secretion system protein</fullName>
    </submittedName>
</protein>
<comment type="similarity">
    <text evidence="2">Belongs to the GSP F family.</text>
</comment>
<feature type="transmembrane region" description="Helical" evidence="8">
    <location>
        <begin position="168"/>
        <end position="189"/>
    </location>
</feature>
<dbReference type="Pfam" id="PF00482">
    <property type="entry name" value="T2SSF"/>
    <property type="match status" value="2"/>
</dbReference>
<dbReference type="OrthoDB" id="9805682at2"/>
<dbReference type="PANTHER" id="PTHR30012:SF7">
    <property type="entry name" value="PROTEIN TRANSPORT PROTEIN HOFC HOMOLOG"/>
    <property type="match status" value="1"/>
</dbReference>
<evidence type="ECO:0000313" key="11">
    <source>
        <dbReference type="Proteomes" id="UP000229081"/>
    </source>
</evidence>
<feature type="domain" description="Type II secretion system protein GspF" evidence="9">
    <location>
        <begin position="270"/>
        <end position="390"/>
    </location>
</feature>
<proteinExistence type="inferred from homology"/>
<dbReference type="InterPro" id="IPR042094">
    <property type="entry name" value="T2SS_GspF_sf"/>
</dbReference>
<evidence type="ECO:0000256" key="4">
    <source>
        <dbReference type="ARBA" id="ARBA00022519"/>
    </source>
</evidence>
<dbReference type="EMBL" id="CP024923">
    <property type="protein sequence ID" value="ATY34225.1"/>
    <property type="molecule type" value="Genomic_DNA"/>
</dbReference>
<dbReference type="PANTHER" id="PTHR30012">
    <property type="entry name" value="GENERAL SECRETION PATHWAY PROTEIN"/>
    <property type="match status" value="1"/>
</dbReference>
<evidence type="ECO:0000259" key="9">
    <source>
        <dbReference type="Pfam" id="PF00482"/>
    </source>
</evidence>
<accession>A0A2K8MK44</accession>
<dbReference type="AlphaFoldDB" id="A0A2K8MK44"/>
<evidence type="ECO:0000256" key="2">
    <source>
        <dbReference type="ARBA" id="ARBA00005745"/>
    </source>
</evidence>
<name>A0A2K8MK44_9SPHN</name>
<dbReference type="PRINTS" id="PR00812">
    <property type="entry name" value="BCTERIALGSPF"/>
</dbReference>
<organism evidence="10 11">
    <name type="scientific">Sphingomonas psychrotolerans</name>
    <dbReference type="NCBI Taxonomy" id="1327635"/>
    <lineage>
        <taxon>Bacteria</taxon>
        <taxon>Pseudomonadati</taxon>
        <taxon>Pseudomonadota</taxon>
        <taxon>Alphaproteobacteria</taxon>
        <taxon>Sphingomonadales</taxon>
        <taxon>Sphingomonadaceae</taxon>
        <taxon>Sphingomonas</taxon>
    </lineage>
</organism>
<keyword evidence="7 8" id="KW-0472">Membrane</keyword>
<evidence type="ECO:0000256" key="3">
    <source>
        <dbReference type="ARBA" id="ARBA00022475"/>
    </source>
</evidence>
<dbReference type="Gene3D" id="1.20.81.30">
    <property type="entry name" value="Type II secretion system (T2SS), domain F"/>
    <property type="match status" value="2"/>
</dbReference>